<comment type="caution">
    <text evidence="3">The sequence shown here is derived from an EMBL/GenBank/DDBJ whole genome shotgun (WGS) entry which is preliminary data.</text>
</comment>
<dbReference type="InterPro" id="IPR002347">
    <property type="entry name" value="SDR_fam"/>
</dbReference>
<dbReference type="PANTHER" id="PTHR42760">
    <property type="entry name" value="SHORT-CHAIN DEHYDROGENASES/REDUCTASES FAMILY MEMBER"/>
    <property type="match status" value="1"/>
</dbReference>
<organism evidence="3 4">
    <name type="scientific">Noviherbaspirillum sedimenti</name>
    <dbReference type="NCBI Taxonomy" id="2320865"/>
    <lineage>
        <taxon>Bacteria</taxon>
        <taxon>Pseudomonadati</taxon>
        <taxon>Pseudomonadota</taxon>
        <taxon>Betaproteobacteria</taxon>
        <taxon>Burkholderiales</taxon>
        <taxon>Oxalobacteraceae</taxon>
        <taxon>Noviherbaspirillum</taxon>
    </lineage>
</organism>
<dbReference type="Proteomes" id="UP000266327">
    <property type="component" value="Unassembled WGS sequence"/>
</dbReference>
<evidence type="ECO:0000256" key="1">
    <source>
        <dbReference type="ARBA" id="ARBA00006484"/>
    </source>
</evidence>
<dbReference type="PANTHER" id="PTHR42760:SF115">
    <property type="entry name" value="3-OXOACYL-[ACYL-CARRIER-PROTEIN] REDUCTASE FABG"/>
    <property type="match status" value="1"/>
</dbReference>
<dbReference type="EMBL" id="QYUQ01000002">
    <property type="protein sequence ID" value="RJG02538.1"/>
    <property type="molecule type" value="Genomic_DNA"/>
</dbReference>
<dbReference type="InterPro" id="IPR036291">
    <property type="entry name" value="NAD(P)-bd_dom_sf"/>
</dbReference>
<keyword evidence="2" id="KW-0560">Oxidoreductase</keyword>
<gene>
    <name evidence="3" type="ORF">D3878_13930</name>
</gene>
<name>A0A3A3G213_9BURK</name>
<accession>A0A3A3G213</accession>
<dbReference type="FunFam" id="3.40.50.720:FF:000084">
    <property type="entry name" value="Short-chain dehydrogenase reductase"/>
    <property type="match status" value="1"/>
</dbReference>
<dbReference type="AlphaFoldDB" id="A0A3A3G213"/>
<dbReference type="Gene3D" id="3.40.50.720">
    <property type="entry name" value="NAD(P)-binding Rossmann-like Domain"/>
    <property type="match status" value="1"/>
</dbReference>
<dbReference type="RefSeq" id="WP_119786039.1">
    <property type="nucleotide sequence ID" value="NZ_QYUQ01000002.1"/>
</dbReference>
<keyword evidence="4" id="KW-1185">Reference proteome</keyword>
<protein>
    <submittedName>
        <fullName evidence="3">SDR family oxidoreductase</fullName>
    </submittedName>
</protein>
<sequence>MTKGAQKVVVVTGGASGIGASCAELLTKEGYTVVLADMQTEKAQEIAASIGAVAYGFDAADEGSIRNLAREVERDVGPVYGLINSAGITQKPLPPAEFGMDQWDHIQNVDFRGSYIAALAFSEGMLARKRGAIVNISSIAGLSSMPLHSYAPAKAAVISMTKCLAAEWGPSGIRVNAVAPGYTLTPLLEEAIRRGEREVSGALQNTPLGRLVLPAEVAAAVCFLLSDGASAITGVNLPVDGGWLVGCTWDMYGGLRKPT</sequence>
<proteinExistence type="inferred from homology"/>
<comment type="similarity">
    <text evidence="1">Belongs to the short-chain dehydrogenases/reductases (SDR) family.</text>
</comment>
<dbReference type="CDD" id="cd05233">
    <property type="entry name" value="SDR_c"/>
    <property type="match status" value="1"/>
</dbReference>
<dbReference type="PRINTS" id="PR00080">
    <property type="entry name" value="SDRFAMILY"/>
</dbReference>
<evidence type="ECO:0000256" key="2">
    <source>
        <dbReference type="ARBA" id="ARBA00023002"/>
    </source>
</evidence>
<dbReference type="GO" id="GO:0016616">
    <property type="term" value="F:oxidoreductase activity, acting on the CH-OH group of donors, NAD or NADP as acceptor"/>
    <property type="evidence" value="ECO:0007669"/>
    <property type="project" value="TreeGrafter"/>
</dbReference>
<dbReference type="Pfam" id="PF13561">
    <property type="entry name" value="adh_short_C2"/>
    <property type="match status" value="1"/>
</dbReference>
<evidence type="ECO:0000313" key="4">
    <source>
        <dbReference type="Proteomes" id="UP000266327"/>
    </source>
</evidence>
<reference evidence="4" key="1">
    <citation type="submission" date="2018-09" db="EMBL/GenBank/DDBJ databases">
        <authorList>
            <person name="Zhu H."/>
        </authorList>
    </citation>
    <scope>NUCLEOTIDE SEQUENCE [LARGE SCALE GENOMIC DNA]</scope>
    <source>
        <strain evidence="4">K1S02-23</strain>
    </source>
</reference>
<dbReference type="PROSITE" id="PS51257">
    <property type="entry name" value="PROKAR_LIPOPROTEIN"/>
    <property type="match status" value="1"/>
</dbReference>
<dbReference type="SUPFAM" id="SSF51735">
    <property type="entry name" value="NAD(P)-binding Rossmann-fold domains"/>
    <property type="match status" value="1"/>
</dbReference>
<dbReference type="OrthoDB" id="6823797at2"/>
<dbReference type="PRINTS" id="PR00081">
    <property type="entry name" value="GDHRDH"/>
</dbReference>
<evidence type="ECO:0000313" key="3">
    <source>
        <dbReference type="EMBL" id="RJG02538.1"/>
    </source>
</evidence>